<comment type="caution">
    <text evidence="1">The sequence shown here is derived from an EMBL/GenBank/DDBJ whole genome shotgun (WGS) entry which is preliminary data.</text>
</comment>
<dbReference type="InterPro" id="IPR015001">
    <property type="entry name" value="DUF1850"/>
</dbReference>
<evidence type="ECO:0000313" key="1">
    <source>
        <dbReference type="EMBL" id="MYZ49862.1"/>
    </source>
</evidence>
<dbReference type="RefSeq" id="WP_161142201.1">
    <property type="nucleotide sequence ID" value="NZ_SPKJ01000101.1"/>
</dbReference>
<sequence length="130" mass="13631">MTGLCLAGGGAAIKIATAGFVLSWVHTIEHTRWSERWEIRPEGLVVAEAAIETSGAGMDPPDGARLEDGRYVWTPSVPPISELVLRRAPEAGDWTLCAAGACRTIAAWLTADADPVRLSPADGACAPPPD</sequence>
<accession>A0A964T8L3</accession>
<name>A0A964T8L3_9HYPH</name>
<dbReference type="Proteomes" id="UP000773614">
    <property type="component" value="Unassembled WGS sequence"/>
</dbReference>
<dbReference type="OrthoDB" id="5298197at2"/>
<dbReference type="AlphaFoldDB" id="A0A964T8L3"/>
<protein>
    <submittedName>
        <fullName evidence="1">DUF1850 domain-containing protein</fullName>
    </submittedName>
</protein>
<keyword evidence="2" id="KW-1185">Reference proteome</keyword>
<gene>
    <name evidence="1" type="ORF">E4O86_19325</name>
</gene>
<dbReference type="EMBL" id="SPKJ01000101">
    <property type="protein sequence ID" value="MYZ49862.1"/>
    <property type="molecule type" value="Genomic_DNA"/>
</dbReference>
<evidence type="ECO:0000313" key="2">
    <source>
        <dbReference type="Proteomes" id="UP000773614"/>
    </source>
</evidence>
<reference evidence="1" key="1">
    <citation type="submission" date="2019-03" db="EMBL/GenBank/DDBJ databases">
        <title>Afifella sp. nov., isolated from activated sludge.</title>
        <authorList>
            <person name="Li Q."/>
            <person name="Liu Y."/>
        </authorList>
    </citation>
    <scope>NUCLEOTIDE SEQUENCE</scope>
    <source>
        <strain evidence="1">L72</strain>
    </source>
</reference>
<organism evidence="1 2">
    <name type="scientific">Propylenella binzhouense</name>
    <dbReference type="NCBI Taxonomy" id="2555902"/>
    <lineage>
        <taxon>Bacteria</taxon>
        <taxon>Pseudomonadati</taxon>
        <taxon>Pseudomonadota</taxon>
        <taxon>Alphaproteobacteria</taxon>
        <taxon>Hyphomicrobiales</taxon>
        <taxon>Propylenellaceae</taxon>
        <taxon>Propylenella</taxon>
    </lineage>
</organism>
<proteinExistence type="predicted"/>
<dbReference type="Pfam" id="PF08905">
    <property type="entry name" value="DUF1850"/>
    <property type="match status" value="1"/>
</dbReference>